<name>A0AA39TLH3_9PEZI</name>
<evidence type="ECO:0000313" key="2">
    <source>
        <dbReference type="Proteomes" id="UP001175000"/>
    </source>
</evidence>
<comment type="caution">
    <text evidence="1">The sequence shown here is derived from an EMBL/GenBank/DDBJ whole genome shotgun (WGS) entry which is preliminary data.</text>
</comment>
<organism evidence="1 2">
    <name type="scientific">Immersiella caudata</name>
    <dbReference type="NCBI Taxonomy" id="314043"/>
    <lineage>
        <taxon>Eukaryota</taxon>
        <taxon>Fungi</taxon>
        <taxon>Dikarya</taxon>
        <taxon>Ascomycota</taxon>
        <taxon>Pezizomycotina</taxon>
        <taxon>Sordariomycetes</taxon>
        <taxon>Sordariomycetidae</taxon>
        <taxon>Sordariales</taxon>
        <taxon>Lasiosphaeriaceae</taxon>
        <taxon>Immersiella</taxon>
    </lineage>
</organism>
<dbReference type="Gene3D" id="1.25.40.20">
    <property type="entry name" value="Ankyrin repeat-containing domain"/>
    <property type="match status" value="1"/>
</dbReference>
<protein>
    <submittedName>
        <fullName evidence="1">Uncharacterized protein</fullName>
    </submittedName>
</protein>
<sequence length="198" mass="22653">MTKALFDQDAAKTLRANLIERRDELGGVIQDMQWVMLFKQQEDRERELALIPRRKVPDTEIPNSMPRTTRELLRLGKYIDTRDKADHTVLQNASRDRAQAGVVRLLMKCNNNHAATTKGMGLNAVHLAAVFDHKTALRETKRHLGAEPQFARKVDARDSRSADYQGSIVARRAINYRKWEKLLSTMTRQGKTPLHLAV</sequence>
<dbReference type="Proteomes" id="UP001175000">
    <property type="component" value="Unassembled WGS sequence"/>
</dbReference>
<reference evidence="1" key="1">
    <citation type="submission" date="2023-06" db="EMBL/GenBank/DDBJ databases">
        <title>Genome-scale phylogeny and comparative genomics of the fungal order Sordariales.</title>
        <authorList>
            <consortium name="Lawrence Berkeley National Laboratory"/>
            <person name="Hensen N."/>
            <person name="Bonometti L."/>
            <person name="Westerberg I."/>
            <person name="Brannstrom I.O."/>
            <person name="Guillou S."/>
            <person name="Cros-Aarteil S."/>
            <person name="Calhoun S."/>
            <person name="Haridas S."/>
            <person name="Kuo A."/>
            <person name="Mondo S."/>
            <person name="Pangilinan J."/>
            <person name="Riley R."/>
            <person name="Labutti K."/>
            <person name="Andreopoulos B."/>
            <person name="Lipzen A."/>
            <person name="Chen C."/>
            <person name="Yanf M."/>
            <person name="Daum C."/>
            <person name="Ng V."/>
            <person name="Clum A."/>
            <person name="Steindorff A."/>
            <person name="Ohm R."/>
            <person name="Martin F."/>
            <person name="Silar P."/>
            <person name="Natvig D."/>
            <person name="Lalanne C."/>
            <person name="Gautier V."/>
            <person name="Ament-Velasquez S.L."/>
            <person name="Kruys A."/>
            <person name="Hutchinson M.I."/>
            <person name="Powell A.J."/>
            <person name="Barry K."/>
            <person name="Miller A.N."/>
            <person name="Grigoriev I.V."/>
            <person name="Debuchy R."/>
            <person name="Gladieux P."/>
            <person name="Thoren M.H."/>
            <person name="Johannesson H."/>
        </authorList>
    </citation>
    <scope>NUCLEOTIDE SEQUENCE</scope>
    <source>
        <strain evidence="1">CBS 606.72</strain>
    </source>
</reference>
<dbReference type="SUPFAM" id="SSF48403">
    <property type="entry name" value="Ankyrin repeat"/>
    <property type="match status" value="1"/>
</dbReference>
<evidence type="ECO:0000313" key="1">
    <source>
        <dbReference type="EMBL" id="KAK0609471.1"/>
    </source>
</evidence>
<accession>A0AA39TLH3</accession>
<keyword evidence="2" id="KW-1185">Reference proteome</keyword>
<gene>
    <name evidence="1" type="ORF">B0T14DRAFT_572163</name>
</gene>
<proteinExistence type="predicted"/>
<dbReference type="InterPro" id="IPR036770">
    <property type="entry name" value="Ankyrin_rpt-contain_sf"/>
</dbReference>
<dbReference type="EMBL" id="JAULSU010000008">
    <property type="protein sequence ID" value="KAK0609471.1"/>
    <property type="molecule type" value="Genomic_DNA"/>
</dbReference>
<dbReference type="AlphaFoldDB" id="A0AA39TLH3"/>